<proteinExistence type="predicted"/>
<dbReference type="AlphaFoldDB" id="A0A5S9NQU6"/>
<keyword evidence="1" id="KW-0812">Transmembrane</keyword>
<evidence type="ECO:0000313" key="2">
    <source>
        <dbReference type="EMBL" id="CAA0092843.1"/>
    </source>
</evidence>
<name>A0A5S9NQU6_9HYPH</name>
<dbReference type="EMBL" id="CACSAS010000001">
    <property type="protein sequence ID" value="CAA0092843.1"/>
    <property type="molecule type" value="Genomic_DNA"/>
</dbReference>
<gene>
    <name evidence="2" type="ORF">STARVERO_01528</name>
</gene>
<dbReference type="RefSeq" id="WP_159598431.1">
    <property type="nucleotide sequence ID" value="NZ_CACSAS010000001.1"/>
</dbReference>
<feature type="transmembrane region" description="Helical" evidence="1">
    <location>
        <begin position="41"/>
        <end position="69"/>
    </location>
</feature>
<dbReference type="Proteomes" id="UP000433050">
    <property type="component" value="Unassembled WGS sequence"/>
</dbReference>
<keyword evidence="1" id="KW-1133">Transmembrane helix</keyword>
<organism evidence="2 3">
    <name type="scientific">Starkeya nomas</name>
    <dbReference type="NCBI Taxonomy" id="2666134"/>
    <lineage>
        <taxon>Bacteria</taxon>
        <taxon>Pseudomonadati</taxon>
        <taxon>Pseudomonadota</taxon>
        <taxon>Alphaproteobacteria</taxon>
        <taxon>Hyphomicrobiales</taxon>
        <taxon>Xanthobacteraceae</taxon>
        <taxon>Starkeya</taxon>
    </lineage>
</organism>
<protein>
    <submittedName>
        <fullName evidence="2">Uncharacterized protein</fullName>
    </submittedName>
</protein>
<reference evidence="2 3" key="1">
    <citation type="submission" date="2019-12" db="EMBL/GenBank/DDBJ databases">
        <authorList>
            <person name="Reyes-Prieto M."/>
        </authorList>
    </citation>
    <scope>NUCLEOTIDE SEQUENCE [LARGE SCALE GENOMIC DNA]</scope>
    <source>
        <strain evidence="2">HF14-78462</strain>
    </source>
</reference>
<accession>A0A5S9NQU6</accession>
<keyword evidence="1" id="KW-0472">Membrane</keyword>
<keyword evidence="3" id="KW-1185">Reference proteome</keyword>
<evidence type="ECO:0000313" key="3">
    <source>
        <dbReference type="Proteomes" id="UP000433050"/>
    </source>
</evidence>
<sequence length="76" mass="8094">MIWFVRLLVLAGGVTLTGGAAAALAALLADAGLLGTCFEGACAYAAIFIAFPLLWLGLFAAFVTGWIWYARHRHRP</sequence>
<evidence type="ECO:0000256" key="1">
    <source>
        <dbReference type="SAM" id="Phobius"/>
    </source>
</evidence>